<evidence type="ECO:0000256" key="5">
    <source>
        <dbReference type="ARBA" id="ARBA00022989"/>
    </source>
</evidence>
<dbReference type="RefSeq" id="WP_119452429.1">
    <property type="nucleotide sequence ID" value="NZ_QWGA01000003.1"/>
</dbReference>
<dbReference type="EMBL" id="QWGA01000003">
    <property type="protein sequence ID" value="RIJ30928.1"/>
    <property type="molecule type" value="Genomic_DNA"/>
</dbReference>
<dbReference type="Pfam" id="PF11412">
    <property type="entry name" value="DsbD_N"/>
    <property type="match status" value="1"/>
</dbReference>
<dbReference type="PANTHER" id="PTHR32234">
    <property type="entry name" value="THIOL:DISULFIDE INTERCHANGE PROTEIN DSBD"/>
    <property type="match status" value="1"/>
</dbReference>
<dbReference type="Gene3D" id="3.40.30.10">
    <property type="entry name" value="Glutaredoxin"/>
    <property type="match status" value="1"/>
</dbReference>
<feature type="chain" id="PRO_5017454944" evidence="9">
    <location>
        <begin position="20"/>
        <end position="716"/>
    </location>
</feature>
<dbReference type="InterPro" id="IPR035671">
    <property type="entry name" value="DsbD_gamma"/>
</dbReference>
<evidence type="ECO:0000313" key="11">
    <source>
        <dbReference type="EMBL" id="RIJ30928.1"/>
    </source>
</evidence>
<feature type="domain" description="Thioredoxin" evidence="10">
    <location>
        <begin position="584"/>
        <end position="716"/>
    </location>
</feature>
<dbReference type="SUPFAM" id="SSF52833">
    <property type="entry name" value="Thioredoxin-like"/>
    <property type="match status" value="1"/>
</dbReference>
<organism evidence="11 12">
    <name type="scientific">Henriciella algicola</name>
    <dbReference type="NCBI Taxonomy" id="1608422"/>
    <lineage>
        <taxon>Bacteria</taxon>
        <taxon>Pseudomonadati</taxon>
        <taxon>Pseudomonadota</taxon>
        <taxon>Alphaproteobacteria</taxon>
        <taxon>Hyphomonadales</taxon>
        <taxon>Hyphomonadaceae</taxon>
        <taxon>Henriciella</taxon>
    </lineage>
</organism>
<feature type="transmembrane region" description="Helical" evidence="8">
    <location>
        <begin position="540"/>
        <end position="559"/>
    </location>
</feature>
<dbReference type="GO" id="GO:0005886">
    <property type="term" value="C:plasma membrane"/>
    <property type="evidence" value="ECO:0007669"/>
    <property type="project" value="UniProtKB-SubCell"/>
</dbReference>
<evidence type="ECO:0000256" key="6">
    <source>
        <dbReference type="ARBA" id="ARBA00023136"/>
    </source>
</evidence>
<feature type="transmembrane region" description="Helical" evidence="8">
    <location>
        <begin position="441"/>
        <end position="469"/>
    </location>
</feature>
<dbReference type="PANTHER" id="PTHR32234:SF3">
    <property type="entry name" value="SUPPRESSION OF COPPER SENSITIVITY PROTEIN"/>
    <property type="match status" value="1"/>
</dbReference>
<comment type="caution">
    <text evidence="11">The sequence shown here is derived from an EMBL/GenBank/DDBJ whole genome shotgun (WGS) entry which is preliminary data.</text>
</comment>
<dbReference type="GO" id="GO:0045454">
    <property type="term" value="P:cell redox homeostasis"/>
    <property type="evidence" value="ECO:0007669"/>
    <property type="project" value="TreeGrafter"/>
</dbReference>
<feature type="transmembrane region" description="Helical" evidence="8">
    <location>
        <begin position="315"/>
        <end position="341"/>
    </location>
</feature>
<reference evidence="11 12" key="1">
    <citation type="submission" date="2018-08" db="EMBL/GenBank/DDBJ databases">
        <title>Henriciella mobilis sp. nov., isolated from seawater.</title>
        <authorList>
            <person name="Cheng H."/>
            <person name="Wu Y.-H."/>
            <person name="Xu X.-W."/>
            <person name="Guo L.-L."/>
        </authorList>
    </citation>
    <scope>NUCLEOTIDE SEQUENCE [LARGE SCALE GENOMIC DNA]</scope>
    <source>
        <strain evidence="11 12">CCUG67844</strain>
    </source>
</reference>
<feature type="transmembrane region" description="Helical" evidence="8">
    <location>
        <begin position="398"/>
        <end position="420"/>
    </location>
</feature>
<accession>A0A399RI04</accession>
<comment type="subcellular location">
    <subcellularLocation>
        <location evidence="1">Cell membrane</location>
        <topology evidence="1">Multi-pass membrane protein</topology>
    </subcellularLocation>
</comment>
<evidence type="ECO:0000256" key="2">
    <source>
        <dbReference type="ARBA" id="ARBA00022475"/>
    </source>
</evidence>
<dbReference type="PROSITE" id="PS00194">
    <property type="entry name" value="THIOREDOXIN_1"/>
    <property type="match status" value="1"/>
</dbReference>
<dbReference type="Proteomes" id="UP000265845">
    <property type="component" value="Unassembled WGS sequence"/>
</dbReference>
<keyword evidence="5 8" id="KW-1133">Transmembrane helix</keyword>
<keyword evidence="9" id="KW-0732">Signal</keyword>
<feature type="transmembrane region" description="Helical" evidence="8">
    <location>
        <begin position="566"/>
        <end position="584"/>
    </location>
</feature>
<dbReference type="AlphaFoldDB" id="A0A399RI04"/>
<feature type="transmembrane region" description="Helical" evidence="8">
    <location>
        <begin position="362"/>
        <end position="386"/>
    </location>
</feature>
<feature type="transmembrane region" description="Helical" evidence="8">
    <location>
        <begin position="517"/>
        <end position="534"/>
    </location>
</feature>
<feature type="transmembrane region" description="Helical" evidence="8">
    <location>
        <begin position="475"/>
        <end position="497"/>
    </location>
</feature>
<dbReference type="PROSITE" id="PS51352">
    <property type="entry name" value="THIOREDOXIN_2"/>
    <property type="match status" value="1"/>
</dbReference>
<evidence type="ECO:0000256" key="8">
    <source>
        <dbReference type="SAM" id="Phobius"/>
    </source>
</evidence>
<dbReference type="InterPro" id="IPR013766">
    <property type="entry name" value="Thioredoxin_domain"/>
</dbReference>
<sequence>MTKFLLPLITALIAAPALAPLNAQPVDGGHARVELISERETAIPGETVWFGLSFEMDDEWHIYWKNAGDAGIPPRAYWDDQTTVEAEAIGDIDWPLPELLPVVEGEIMDYGYSGEIVLPFPVEVPAGATGPIRLGGEIDYLICKDICIPESVDVEVVMDVGAEQVPDRENGARIADALADVPVEFTGDTALTAEGESWVLSASGGALAGVSGDTRFFPDGHEIVHAAPQPATFGEQGIAIELTPVRAGMPEALTGVIRVAMAGGDPVAVRISASEADVLSGTSGLGSSDGNAAKSGGGAGGLTSSSGGAGGGLNLFILIGSALLGGLILNLMPCVLPVLSIKAIGMVQVAASGERSELRKHGLWYTAGVLISFAATGLAFIALRAAGQFVSLGFQLQYPAVVAALALIMVVIGLWLLGVVNFGTSVQNVGSGLAGRQGSAGAFFTGVLAAVVGAPCVGPFVVGALGAVLNEPWPVVMAVFLMLGLGLALPFLVLSYVPGLHKSLPKPGLWMERLKQAFAFPMFLTAAWLVTVLGNHPAAGATAFGAVILAFGIWLVSVAGGRLRTGLVTLGAGFALIGIVWPVASGLQDAPSASGTPASYAAAYEPEPWSPTRVEELLGEGRGIFVDFTASWCATCQVNKRTTLKRDDVLQAMEDANVTFLVADFTRPNDEISDELKRRGSPGVPMYLLYAPGEPEPEILPTLLNAGMLKRKLEAF</sequence>
<keyword evidence="4" id="KW-0201">Cytochrome c-type biogenesis</keyword>
<dbReference type="InterPro" id="IPR028250">
    <property type="entry name" value="DsbDN"/>
</dbReference>
<dbReference type="GO" id="GO:0017004">
    <property type="term" value="P:cytochrome complex assembly"/>
    <property type="evidence" value="ECO:0007669"/>
    <property type="project" value="UniProtKB-KW"/>
</dbReference>
<evidence type="ECO:0000256" key="1">
    <source>
        <dbReference type="ARBA" id="ARBA00004651"/>
    </source>
</evidence>
<keyword evidence="3 8" id="KW-0812">Transmembrane</keyword>
<evidence type="ECO:0000313" key="12">
    <source>
        <dbReference type="Proteomes" id="UP000265845"/>
    </source>
</evidence>
<protein>
    <submittedName>
        <fullName evidence="11">Cytochrome C biogenesis protein</fullName>
    </submittedName>
</protein>
<dbReference type="Pfam" id="PF13899">
    <property type="entry name" value="Thioredoxin_7"/>
    <property type="match status" value="1"/>
</dbReference>
<dbReference type="InterPro" id="IPR017937">
    <property type="entry name" value="Thioredoxin_CS"/>
</dbReference>
<dbReference type="CDD" id="cd02953">
    <property type="entry name" value="DsbDgamma"/>
    <property type="match status" value="1"/>
</dbReference>
<name>A0A399RI04_9PROT</name>
<dbReference type="OrthoDB" id="9811036at2"/>
<keyword evidence="7" id="KW-0676">Redox-active center</keyword>
<keyword evidence="12" id="KW-1185">Reference proteome</keyword>
<evidence type="ECO:0000256" key="9">
    <source>
        <dbReference type="SAM" id="SignalP"/>
    </source>
</evidence>
<evidence type="ECO:0000256" key="4">
    <source>
        <dbReference type="ARBA" id="ARBA00022748"/>
    </source>
</evidence>
<evidence type="ECO:0000259" key="10">
    <source>
        <dbReference type="PROSITE" id="PS51352"/>
    </source>
</evidence>
<dbReference type="GO" id="GO:0015035">
    <property type="term" value="F:protein-disulfide reductase activity"/>
    <property type="evidence" value="ECO:0007669"/>
    <property type="project" value="TreeGrafter"/>
</dbReference>
<dbReference type="InterPro" id="IPR003834">
    <property type="entry name" value="Cyt_c_assmbl_TM_dom"/>
</dbReference>
<keyword evidence="6 8" id="KW-0472">Membrane</keyword>
<evidence type="ECO:0000256" key="3">
    <source>
        <dbReference type="ARBA" id="ARBA00022692"/>
    </source>
</evidence>
<proteinExistence type="predicted"/>
<feature type="signal peptide" evidence="9">
    <location>
        <begin position="1"/>
        <end position="19"/>
    </location>
</feature>
<dbReference type="Pfam" id="PF02683">
    <property type="entry name" value="DsbD_TM"/>
    <property type="match status" value="1"/>
</dbReference>
<evidence type="ECO:0000256" key="7">
    <source>
        <dbReference type="ARBA" id="ARBA00023284"/>
    </source>
</evidence>
<dbReference type="InterPro" id="IPR036249">
    <property type="entry name" value="Thioredoxin-like_sf"/>
</dbReference>
<keyword evidence="2" id="KW-1003">Cell membrane</keyword>
<gene>
    <name evidence="11" type="ORF">D1222_01265</name>
</gene>